<name>A0A3P6EVP8_BRAOL</name>
<gene>
    <name evidence="1" type="ORF">BOLC7T45711H</name>
</gene>
<protein>
    <submittedName>
        <fullName evidence="1">Uncharacterized protein</fullName>
    </submittedName>
</protein>
<organism evidence="1">
    <name type="scientific">Brassica oleracea</name>
    <name type="common">Wild cabbage</name>
    <dbReference type="NCBI Taxonomy" id="3712"/>
    <lineage>
        <taxon>Eukaryota</taxon>
        <taxon>Viridiplantae</taxon>
        <taxon>Streptophyta</taxon>
        <taxon>Embryophyta</taxon>
        <taxon>Tracheophyta</taxon>
        <taxon>Spermatophyta</taxon>
        <taxon>Magnoliopsida</taxon>
        <taxon>eudicotyledons</taxon>
        <taxon>Gunneridae</taxon>
        <taxon>Pentapetalae</taxon>
        <taxon>rosids</taxon>
        <taxon>malvids</taxon>
        <taxon>Brassicales</taxon>
        <taxon>Brassicaceae</taxon>
        <taxon>Brassiceae</taxon>
        <taxon>Brassica</taxon>
    </lineage>
</organism>
<reference evidence="1" key="1">
    <citation type="submission" date="2018-11" db="EMBL/GenBank/DDBJ databases">
        <authorList>
            <consortium name="Genoscope - CEA"/>
            <person name="William W."/>
        </authorList>
    </citation>
    <scope>NUCLEOTIDE SEQUENCE</scope>
</reference>
<sequence>MCLNFMIMATGQVIVEEMNPKSDDQYKVWKTLNHPHKIKSCCIKSPVQFILPICCSRWKHGYNL</sequence>
<dbReference type="AlphaFoldDB" id="A0A3P6EVP8"/>
<evidence type="ECO:0000313" key="1">
    <source>
        <dbReference type="EMBL" id="VDD40151.1"/>
    </source>
</evidence>
<proteinExistence type="predicted"/>
<dbReference type="EMBL" id="LR031876">
    <property type="protein sequence ID" value="VDD40151.1"/>
    <property type="molecule type" value="Genomic_DNA"/>
</dbReference>
<accession>A0A3P6EVP8</accession>